<evidence type="ECO:0000256" key="4">
    <source>
        <dbReference type="ARBA" id="ARBA00022679"/>
    </source>
</evidence>
<evidence type="ECO:0000256" key="9">
    <source>
        <dbReference type="ARBA" id="ARBA00022842"/>
    </source>
</evidence>
<evidence type="ECO:0000256" key="7">
    <source>
        <dbReference type="ARBA" id="ARBA00022777"/>
    </source>
</evidence>
<evidence type="ECO:0000256" key="3">
    <source>
        <dbReference type="ARBA" id="ARBA00012017"/>
    </source>
</evidence>
<keyword evidence="4" id="KW-0808">Transferase</keyword>
<dbReference type="Gene3D" id="3.30.470.20">
    <property type="entry name" value="ATP-grasp fold, B domain"/>
    <property type="match status" value="1"/>
</dbReference>
<evidence type="ECO:0000256" key="6">
    <source>
        <dbReference type="ARBA" id="ARBA00022741"/>
    </source>
</evidence>
<keyword evidence="12" id="KW-1185">Reference proteome</keyword>
<comment type="caution">
    <text evidence="11">The sequence shown here is derived from an EMBL/GenBank/DDBJ whole genome shotgun (WGS) entry which is preliminary data.</text>
</comment>
<dbReference type="EMBL" id="JAPFFF010000005">
    <property type="protein sequence ID" value="KAK8890523.1"/>
    <property type="molecule type" value="Genomic_DNA"/>
</dbReference>
<keyword evidence="5" id="KW-0479">Metal-binding</keyword>
<name>A0ABR2KI88_9EUKA</name>
<comment type="cofactor">
    <cofactor evidence="1">
        <name>Mg(2+)</name>
        <dbReference type="ChEBI" id="CHEBI:18420"/>
    </cofactor>
</comment>
<proteinExistence type="inferred from homology"/>
<reference evidence="11 12" key="1">
    <citation type="submission" date="2024-04" db="EMBL/GenBank/DDBJ databases">
        <title>Tritrichomonas musculus Genome.</title>
        <authorList>
            <person name="Alves-Ferreira E."/>
            <person name="Grigg M."/>
            <person name="Lorenzi H."/>
            <person name="Galac M."/>
        </authorList>
    </citation>
    <scope>NUCLEOTIDE SEQUENCE [LARGE SCALE GENOMIC DNA]</scope>
    <source>
        <strain evidence="11 12">EAF2021</strain>
    </source>
</reference>
<evidence type="ECO:0000256" key="2">
    <source>
        <dbReference type="ARBA" id="ARBA00009601"/>
    </source>
</evidence>
<dbReference type="SUPFAM" id="SSF56059">
    <property type="entry name" value="Glutathione synthetase ATP-binding domain-like"/>
    <property type="match status" value="1"/>
</dbReference>
<dbReference type="InterPro" id="IPR040464">
    <property type="entry name" value="InsP(3)kin_ATP-grasp"/>
</dbReference>
<evidence type="ECO:0000313" key="12">
    <source>
        <dbReference type="Proteomes" id="UP001470230"/>
    </source>
</evidence>
<evidence type="ECO:0000256" key="5">
    <source>
        <dbReference type="ARBA" id="ARBA00022723"/>
    </source>
</evidence>
<keyword evidence="9" id="KW-0460">Magnesium</keyword>
<evidence type="ECO:0000256" key="8">
    <source>
        <dbReference type="ARBA" id="ARBA00022840"/>
    </source>
</evidence>
<keyword evidence="7" id="KW-0418">Kinase</keyword>
<dbReference type="Pfam" id="PF05770">
    <property type="entry name" value="Ins134_P3_kin"/>
    <property type="match status" value="1"/>
</dbReference>
<evidence type="ECO:0000259" key="10">
    <source>
        <dbReference type="Pfam" id="PF05770"/>
    </source>
</evidence>
<comment type="similarity">
    <text evidence="2">Belongs to the ITPK1 family.</text>
</comment>
<protein>
    <recommendedName>
        <fullName evidence="3">inositol-1,3,4-trisphosphate 5/6-kinase</fullName>
        <ecNumber evidence="3">2.7.1.159</ecNumber>
    </recommendedName>
</protein>
<dbReference type="EC" id="2.7.1.159" evidence="3"/>
<accession>A0ABR2KI88</accession>
<dbReference type="InterPro" id="IPR008656">
    <property type="entry name" value="Inositol_tetrakis-P_1-kinase"/>
</dbReference>
<organism evidence="11 12">
    <name type="scientific">Tritrichomonas musculus</name>
    <dbReference type="NCBI Taxonomy" id="1915356"/>
    <lineage>
        <taxon>Eukaryota</taxon>
        <taxon>Metamonada</taxon>
        <taxon>Parabasalia</taxon>
        <taxon>Tritrichomonadida</taxon>
        <taxon>Tritrichomonadidae</taxon>
        <taxon>Tritrichomonas</taxon>
    </lineage>
</organism>
<keyword evidence="8" id="KW-0067">ATP-binding</keyword>
<feature type="domain" description="Inositol 1,3,4-trisphosphate 5/6-kinase ATP-grasp" evidence="10">
    <location>
        <begin position="123"/>
        <end position="288"/>
    </location>
</feature>
<dbReference type="PANTHER" id="PTHR14217">
    <property type="entry name" value="INOSITOL-TETRAKISPHOSPHATE 1-KINASE"/>
    <property type="match status" value="1"/>
</dbReference>
<dbReference type="Proteomes" id="UP001470230">
    <property type="component" value="Unassembled WGS sequence"/>
</dbReference>
<dbReference type="PANTHER" id="PTHR14217:SF1">
    <property type="entry name" value="INOSITOL-TETRAKISPHOSPHATE 1-KINASE"/>
    <property type="match status" value="1"/>
</dbReference>
<sequence>MMKPIRIAVFIPEFKWERMNLRNIKPETHGVELVAANLNDDLANFDGILHKFTYQLTDGHEADVQRISEYVKTRPGFIVIEPIDNIKIFIDRMILQNFLKNHQLPSCVEYVEGVEALPGCSPDFNYPFILKPVHACGTSDSHSIHIVHNKEQFETTIKSTETRFIAFPFIPHNGVVFKVYSLADTIVTRTNGSLVLHNSEASEFDSQRPLPSQLINDTFESNKADKIAPTLDELKEISDSLQKATGVQLLGFDLLRRESDGKLCLVDLNYFPCFRGVEDVAGKIASFIKKKAQNH</sequence>
<gene>
    <name evidence="11" type="ORF">M9Y10_035300</name>
</gene>
<evidence type="ECO:0000313" key="11">
    <source>
        <dbReference type="EMBL" id="KAK8890523.1"/>
    </source>
</evidence>
<evidence type="ECO:0000256" key="1">
    <source>
        <dbReference type="ARBA" id="ARBA00001946"/>
    </source>
</evidence>
<dbReference type="Gene3D" id="3.30.1490.220">
    <property type="match status" value="1"/>
</dbReference>
<keyword evidence="6" id="KW-0547">Nucleotide-binding</keyword>
<dbReference type="Gene3D" id="3.40.50.11370">
    <property type="match status" value="1"/>
</dbReference>